<dbReference type="Gene3D" id="3.30.40.10">
    <property type="entry name" value="Zinc/RING finger domain, C3HC4 (zinc finger)"/>
    <property type="match status" value="1"/>
</dbReference>
<comment type="catalytic activity">
    <reaction evidence="1">
        <text>S-ubiquitinyl-[E2 ubiquitin-conjugating enzyme]-L-cysteine + [acceptor protein]-L-lysine = [E2 ubiquitin-conjugating enzyme]-L-cysteine + N(6)-ubiquitinyl-[acceptor protein]-L-lysine.</text>
        <dbReference type="EC" id="2.3.2.27"/>
    </reaction>
</comment>
<dbReference type="InterPro" id="IPR039577">
    <property type="entry name" value="Rad18"/>
</dbReference>
<evidence type="ECO:0000256" key="7">
    <source>
        <dbReference type="ARBA" id="ARBA00022723"/>
    </source>
</evidence>
<dbReference type="GO" id="GO:0006281">
    <property type="term" value="P:DNA repair"/>
    <property type="evidence" value="ECO:0007669"/>
    <property type="project" value="UniProtKB-KW"/>
</dbReference>
<feature type="domain" description="RING-type" evidence="20">
    <location>
        <begin position="24"/>
        <end position="62"/>
    </location>
</feature>
<keyword evidence="10" id="KW-0833">Ubl conjugation pathway</keyword>
<dbReference type="InterPro" id="IPR001841">
    <property type="entry name" value="Znf_RING"/>
</dbReference>
<comment type="similarity">
    <text evidence="4">Belongs to the RAD18 family.</text>
</comment>
<evidence type="ECO:0000256" key="12">
    <source>
        <dbReference type="ARBA" id="ARBA00023125"/>
    </source>
</evidence>
<proteinExistence type="inferred from homology"/>
<keyword evidence="13 18" id="KW-0234">DNA repair</keyword>
<evidence type="ECO:0000256" key="14">
    <source>
        <dbReference type="ARBA" id="ARBA00023242"/>
    </source>
</evidence>
<evidence type="ECO:0000256" key="1">
    <source>
        <dbReference type="ARBA" id="ARBA00000900"/>
    </source>
</evidence>
<feature type="region of interest" description="Disordered" evidence="19">
    <location>
        <begin position="114"/>
        <end position="140"/>
    </location>
</feature>
<protein>
    <recommendedName>
        <fullName evidence="5">RING-type E3 ubiquitin transferase</fullName>
        <ecNumber evidence="5">2.3.2.27</ecNumber>
    </recommendedName>
    <alternativeName>
        <fullName evidence="15 16">RING-type E3 ubiquitin transferase RAD18</fullName>
    </alternativeName>
</protein>
<keyword evidence="8 18" id="KW-0227">DNA damage</keyword>
<sequence>MSLITTNWPSEFSELKKLEGILHCPICYEYINTCMITSCSHNFCSVCIRKYLQFKNQCPTCSEETYAGDLRKNRPLDEIVTIYTDVKERLLFKLRLINVTQSIKGCQTENCNGFASTPKKSESDTSSDKDTPKSEKPKKKVVQKLFSEKKPPEPLVVGGLTIPTIFQPRKSPKKNVALPKPETKPCPVCNVDVPVKNINFHLDSCLAAADPVVTKPKPPVEKRKPLTKLVYTMMKEKELKRYLKEHGLNSNGDRKSLIWRLNRYTVLYNAECDSEHPRPVADILKQVEREEREEKTTPLFQAPKNKTTIDKNSDPEIIEKHNKEYLQVNKDHFNALIESMKKRMGKNIKTSNRIDSDEEIKPDITPLVEDQVPSTSKATDIDCTVSIYSQVTVVDSDSDSDIFEKSTTKIEADVHQIDWNKTKVNEEFTQETDLKDETVKESKELDDSIIHDEDSNSYESVFDKSGRGEISLVKTPVGKAHSLSARKKTRTPSQTANSSPSNSKMEKMVDEIFEKNDDKMSDQLDEESESDEDDDESEDEGFQFKTPVKNYDMSPEISPMKTRSKRKCAPSTDEKKLTRSETRQKRVKRSISPCY</sequence>
<keyword evidence="7" id="KW-0479">Metal-binding</keyword>
<evidence type="ECO:0000256" key="19">
    <source>
        <dbReference type="SAM" id="MobiDB-lite"/>
    </source>
</evidence>
<dbReference type="Proteomes" id="UP001152798">
    <property type="component" value="Chromosome 4"/>
</dbReference>
<evidence type="ECO:0000256" key="18">
    <source>
        <dbReference type="PROSITE-ProRule" id="PRU01256"/>
    </source>
</evidence>
<dbReference type="SMART" id="SM00184">
    <property type="entry name" value="RING"/>
    <property type="match status" value="1"/>
</dbReference>
<evidence type="ECO:0000256" key="9">
    <source>
        <dbReference type="ARBA" id="ARBA00022771"/>
    </source>
</evidence>
<comment type="pathway">
    <text evidence="3">Protein modification; protein ubiquitination.</text>
</comment>
<reference evidence="23" key="1">
    <citation type="submission" date="2022-01" db="EMBL/GenBank/DDBJ databases">
        <authorList>
            <person name="King R."/>
        </authorList>
    </citation>
    <scope>NUCLEOTIDE SEQUENCE</scope>
</reference>
<evidence type="ECO:0000256" key="15">
    <source>
        <dbReference type="ARBA" id="ARBA00031783"/>
    </source>
</evidence>
<evidence type="ECO:0000256" key="13">
    <source>
        <dbReference type="ARBA" id="ARBA00023204"/>
    </source>
</evidence>
<dbReference type="GO" id="GO:0005634">
    <property type="term" value="C:nucleus"/>
    <property type="evidence" value="ECO:0007669"/>
    <property type="project" value="UniProtKB-SubCell"/>
</dbReference>
<keyword evidence="12" id="KW-0238">DNA-binding</keyword>
<dbReference type="OrthoDB" id="6499288at2759"/>
<evidence type="ECO:0000259" key="22">
    <source>
        <dbReference type="PROSITE" id="PS51908"/>
    </source>
</evidence>
<evidence type="ECO:0000256" key="16">
    <source>
        <dbReference type="ARBA" id="ARBA00082369"/>
    </source>
</evidence>
<keyword evidence="9 17" id="KW-0863">Zinc-finger</keyword>
<dbReference type="Pfam" id="PF13923">
    <property type="entry name" value="zf-C3HC4_2"/>
    <property type="match status" value="1"/>
</dbReference>
<dbReference type="PROSITE" id="PS50800">
    <property type="entry name" value="SAP"/>
    <property type="match status" value="1"/>
</dbReference>
<dbReference type="InterPro" id="IPR017907">
    <property type="entry name" value="Znf_RING_CS"/>
</dbReference>
<dbReference type="Pfam" id="PF02037">
    <property type="entry name" value="SAP"/>
    <property type="match status" value="1"/>
</dbReference>
<evidence type="ECO:0000313" key="23">
    <source>
        <dbReference type="EMBL" id="CAH1400351.1"/>
    </source>
</evidence>
<evidence type="ECO:0000259" key="20">
    <source>
        <dbReference type="PROSITE" id="PS50089"/>
    </source>
</evidence>
<dbReference type="EC" id="2.3.2.27" evidence="5"/>
<keyword evidence="24" id="KW-1185">Reference proteome</keyword>
<dbReference type="GO" id="GO:0006301">
    <property type="term" value="P:DNA damage tolerance"/>
    <property type="evidence" value="ECO:0007669"/>
    <property type="project" value="InterPro"/>
</dbReference>
<name>A0A9P0HE52_NEZVI</name>
<dbReference type="PROSITE" id="PS00518">
    <property type="entry name" value="ZF_RING_1"/>
    <property type="match status" value="1"/>
</dbReference>
<dbReference type="GO" id="GO:0006513">
    <property type="term" value="P:protein monoubiquitination"/>
    <property type="evidence" value="ECO:0007669"/>
    <property type="project" value="InterPro"/>
</dbReference>
<dbReference type="SUPFAM" id="SSF57850">
    <property type="entry name" value="RING/U-box"/>
    <property type="match status" value="1"/>
</dbReference>
<gene>
    <name evidence="23" type="ORF">NEZAVI_LOCUS9613</name>
</gene>
<evidence type="ECO:0000256" key="11">
    <source>
        <dbReference type="ARBA" id="ARBA00022833"/>
    </source>
</evidence>
<dbReference type="CDD" id="cd16529">
    <property type="entry name" value="RING-HC_RAD18"/>
    <property type="match status" value="1"/>
</dbReference>
<organism evidence="23 24">
    <name type="scientific">Nezara viridula</name>
    <name type="common">Southern green stink bug</name>
    <name type="synonym">Cimex viridulus</name>
    <dbReference type="NCBI Taxonomy" id="85310"/>
    <lineage>
        <taxon>Eukaryota</taxon>
        <taxon>Metazoa</taxon>
        <taxon>Ecdysozoa</taxon>
        <taxon>Arthropoda</taxon>
        <taxon>Hexapoda</taxon>
        <taxon>Insecta</taxon>
        <taxon>Pterygota</taxon>
        <taxon>Neoptera</taxon>
        <taxon>Paraneoptera</taxon>
        <taxon>Hemiptera</taxon>
        <taxon>Heteroptera</taxon>
        <taxon>Panheteroptera</taxon>
        <taxon>Pentatomomorpha</taxon>
        <taxon>Pentatomoidea</taxon>
        <taxon>Pentatomidae</taxon>
        <taxon>Pentatominae</taxon>
        <taxon>Nezara</taxon>
    </lineage>
</organism>
<dbReference type="InterPro" id="IPR013083">
    <property type="entry name" value="Znf_RING/FYVE/PHD"/>
</dbReference>
<feature type="compositionally biased region" description="Polar residues" evidence="19">
    <location>
        <begin position="491"/>
        <end position="503"/>
    </location>
</feature>
<dbReference type="GO" id="GO:0008270">
    <property type="term" value="F:zinc ion binding"/>
    <property type="evidence" value="ECO:0007669"/>
    <property type="project" value="UniProtKB-KW"/>
</dbReference>
<dbReference type="EMBL" id="OV725080">
    <property type="protein sequence ID" value="CAH1400351.1"/>
    <property type="molecule type" value="Genomic_DNA"/>
</dbReference>
<feature type="compositionally biased region" description="Acidic residues" evidence="19">
    <location>
        <begin position="523"/>
        <end position="541"/>
    </location>
</feature>
<dbReference type="PROSITE" id="PS50089">
    <property type="entry name" value="ZF_RING_2"/>
    <property type="match status" value="1"/>
</dbReference>
<evidence type="ECO:0000256" key="3">
    <source>
        <dbReference type="ARBA" id="ARBA00004906"/>
    </source>
</evidence>
<dbReference type="PROSITE" id="PS51908">
    <property type="entry name" value="ZF_UBZ4"/>
    <property type="match status" value="1"/>
</dbReference>
<feature type="compositionally biased region" description="Basic and acidic residues" evidence="19">
    <location>
        <begin position="119"/>
        <end position="135"/>
    </location>
</feature>
<dbReference type="FunFam" id="3.30.40.10:FF:000172">
    <property type="entry name" value="E3 ubiquitin-protein ligase RAD18"/>
    <property type="match status" value="1"/>
</dbReference>
<evidence type="ECO:0000256" key="8">
    <source>
        <dbReference type="ARBA" id="ARBA00022763"/>
    </source>
</evidence>
<feature type="domain" description="UBZ4-type" evidence="22">
    <location>
        <begin position="183"/>
        <end position="210"/>
    </location>
</feature>
<dbReference type="GO" id="GO:0097505">
    <property type="term" value="C:Rad6-Rad18 complex"/>
    <property type="evidence" value="ECO:0007669"/>
    <property type="project" value="TreeGrafter"/>
</dbReference>
<keyword evidence="11" id="KW-0862">Zinc</keyword>
<evidence type="ECO:0000256" key="5">
    <source>
        <dbReference type="ARBA" id="ARBA00012483"/>
    </source>
</evidence>
<feature type="compositionally biased region" description="Basic and acidic residues" evidence="19">
    <location>
        <begin position="572"/>
        <end position="584"/>
    </location>
</feature>
<dbReference type="InterPro" id="IPR006642">
    <property type="entry name" value="Rad18_UBZ4"/>
</dbReference>
<comment type="subcellular location">
    <subcellularLocation>
        <location evidence="2">Nucleus</location>
    </subcellularLocation>
</comment>
<accession>A0A9P0HE52</accession>
<evidence type="ECO:0000256" key="4">
    <source>
        <dbReference type="ARBA" id="ARBA00009506"/>
    </source>
</evidence>
<feature type="compositionally biased region" description="Basic and acidic residues" evidence="19">
    <location>
        <begin position="504"/>
        <end position="522"/>
    </location>
</feature>
<dbReference type="PANTHER" id="PTHR14134:SF2">
    <property type="entry name" value="E3 UBIQUITIN-PROTEIN LIGASE RAD18"/>
    <property type="match status" value="1"/>
</dbReference>
<dbReference type="PANTHER" id="PTHR14134">
    <property type="entry name" value="E3 UBIQUITIN-PROTEIN LIGASE RAD18"/>
    <property type="match status" value="1"/>
</dbReference>
<feature type="domain" description="SAP" evidence="21">
    <location>
        <begin position="231"/>
        <end position="265"/>
    </location>
</feature>
<dbReference type="GO" id="GO:0061630">
    <property type="term" value="F:ubiquitin protein ligase activity"/>
    <property type="evidence" value="ECO:0007669"/>
    <property type="project" value="UniProtKB-EC"/>
</dbReference>
<dbReference type="InterPro" id="IPR003034">
    <property type="entry name" value="SAP_dom"/>
</dbReference>
<evidence type="ECO:0000313" key="24">
    <source>
        <dbReference type="Proteomes" id="UP001152798"/>
    </source>
</evidence>
<dbReference type="Gene3D" id="3.30.160.60">
    <property type="entry name" value="Classic Zinc Finger"/>
    <property type="match status" value="1"/>
</dbReference>
<evidence type="ECO:0000256" key="17">
    <source>
        <dbReference type="PROSITE-ProRule" id="PRU00175"/>
    </source>
</evidence>
<evidence type="ECO:0000256" key="2">
    <source>
        <dbReference type="ARBA" id="ARBA00004123"/>
    </source>
</evidence>
<feature type="region of interest" description="Disordered" evidence="19">
    <location>
        <begin position="473"/>
        <end position="595"/>
    </location>
</feature>
<evidence type="ECO:0000256" key="6">
    <source>
        <dbReference type="ARBA" id="ARBA00022679"/>
    </source>
</evidence>
<feature type="region of interest" description="Disordered" evidence="19">
    <location>
        <begin position="429"/>
        <end position="452"/>
    </location>
</feature>
<dbReference type="AlphaFoldDB" id="A0A9P0HE52"/>
<evidence type="ECO:0000259" key="21">
    <source>
        <dbReference type="PROSITE" id="PS50800"/>
    </source>
</evidence>
<keyword evidence="6" id="KW-0808">Transferase</keyword>
<keyword evidence="14" id="KW-0539">Nucleus</keyword>
<dbReference type="GO" id="GO:0003697">
    <property type="term" value="F:single-stranded DNA binding"/>
    <property type="evidence" value="ECO:0007669"/>
    <property type="project" value="InterPro"/>
</dbReference>
<evidence type="ECO:0000256" key="10">
    <source>
        <dbReference type="ARBA" id="ARBA00022786"/>
    </source>
</evidence>